<gene>
    <name evidence="3" type="ORF">EKG83_23035</name>
</gene>
<feature type="compositionally biased region" description="Basic and acidic residues" evidence="1">
    <location>
        <begin position="1"/>
        <end position="10"/>
    </location>
</feature>
<evidence type="ECO:0000313" key="3">
    <source>
        <dbReference type="EMBL" id="QFZ19919.1"/>
    </source>
</evidence>
<keyword evidence="4" id="KW-1185">Reference proteome</keyword>
<reference evidence="4" key="1">
    <citation type="journal article" date="2021" name="Curr. Microbiol.">
        <title>Complete genome of nocamycin-producing strain Saccharothrix syringae NRRL B-16468 reveals the biosynthetic potential for secondary metabolites.</title>
        <authorList>
            <person name="Mo X."/>
            <person name="Yang S."/>
        </authorList>
    </citation>
    <scope>NUCLEOTIDE SEQUENCE [LARGE SCALE GENOMIC DNA]</scope>
    <source>
        <strain evidence="4">ATCC 51364 / DSM 43886 / JCM 6844 / KCTC 9398 / NBRC 14523 / NRRL B-16468 / INA 2240</strain>
    </source>
</reference>
<dbReference type="SUPFAM" id="SSF47090">
    <property type="entry name" value="PGBD-like"/>
    <property type="match status" value="2"/>
</dbReference>
<dbReference type="AlphaFoldDB" id="A0A5Q0H173"/>
<dbReference type="InterPro" id="IPR002477">
    <property type="entry name" value="Peptidoglycan-bd-like"/>
</dbReference>
<evidence type="ECO:0000259" key="2">
    <source>
        <dbReference type="Pfam" id="PF01471"/>
    </source>
</evidence>
<dbReference type="Pfam" id="PF01471">
    <property type="entry name" value="PG_binding_1"/>
    <property type="match status" value="2"/>
</dbReference>
<dbReference type="RefSeq" id="WP_051765067.1">
    <property type="nucleotide sequence ID" value="NZ_CP034550.1"/>
</dbReference>
<protein>
    <submittedName>
        <fullName evidence="3">Peptidoglycan-binding protein</fullName>
    </submittedName>
</protein>
<dbReference type="KEGG" id="ssyi:EKG83_23035"/>
<proteinExistence type="predicted"/>
<dbReference type="OrthoDB" id="66275at2"/>
<name>A0A5Q0H173_SACSY</name>
<feature type="region of interest" description="Disordered" evidence="1">
    <location>
        <begin position="1"/>
        <end position="24"/>
    </location>
</feature>
<dbReference type="InterPro" id="IPR036365">
    <property type="entry name" value="PGBD-like_sf"/>
</dbReference>
<feature type="domain" description="Peptidoglycan binding-like" evidence="2">
    <location>
        <begin position="261"/>
        <end position="296"/>
    </location>
</feature>
<evidence type="ECO:0000256" key="1">
    <source>
        <dbReference type="SAM" id="MobiDB-lite"/>
    </source>
</evidence>
<dbReference type="Proteomes" id="UP000325787">
    <property type="component" value="Chromosome"/>
</dbReference>
<dbReference type="InterPro" id="IPR036366">
    <property type="entry name" value="PGBDSf"/>
</dbReference>
<organism evidence="3 4">
    <name type="scientific">Saccharothrix syringae</name>
    <name type="common">Nocardiopsis syringae</name>
    <dbReference type="NCBI Taxonomy" id="103733"/>
    <lineage>
        <taxon>Bacteria</taxon>
        <taxon>Bacillati</taxon>
        <taxon>Actinomycetota</taxon>
        <taxon>Actinomycetes</taxon>
        <taxon>Pseudonocardiales</taxon>
        <taxon>Pseudonocardiaceae</taxon>
        <taxon>Saccharothrix</taxon>
    </lineage>
</organism>
<dbReference type="Gene3D" id="1.10.101.10">
    <property type="entry name" value="PGBD-like superfamily/PGBD"/>
    <property type="match status" value="2"/>
</dbReference>
<evidence type="ECO:0000313" key="4">
    <source>
        <dbReference type="Proteomes" id="UP000325787"/>
    </source>
</evidence>
<dbReference type="EMBL" id="CP034550">
    <property type="protein sequence ID" value="QFZ19919.1"/>
    <property type="molecule type" value="Genomic_DNA"/>
</dbReference>
<feature type="domain" description="Peptidoglycan binding-like" evidence="2">
    <location>
        <begin position="84"/>
        <end position="121"/>
    </location>
</feature>
<accession>A0A5Q0H173</accession>
<sequence>MSTHHAEPAPRRRPPARPAPDQRPEAGHLVELQRSVGNRGVARTLVQRRALTPAESTAAVAADRRLFDSLTVRVLQTVTGVPAANRDGVIGPGTVRATSDWQTARGLGDDGVVDQATMDRLVTESLAGHRPEHGIQLVLDFYDLRTGGDVLVVRHNAGAFTFEGMRLLGGLIPWPEFSPASTRFESGGLRVVEVGDGAFTSATTLRDTIRRELARPAPAAAPAAATPTRLTAAQARSGLAFTRAKYSDERSARAVQGLVGAPVTGVWDVTTTQFVAEAQQAAGIAVDGRIGPATTEVFYTRLVATSPNAALRLLVDFFDLTDDGNLLAVFFDPAVTALASTDFRPGEPVRVRVGPNALTLPFSGAVHNIAHELEHVRRLRQGITSAATHEFLGEALEVLSVGMPEEPLDPVNPTHDAFVSDATRCLANWNLMSVADRRRFRAKFVAVRRKVLRRIDAGTPAQRAAHAGLRANYVAVVLP</sequence>